<name>A0AB39Z9V8_DROSZ</name>
<dbReference type="RefSeq" id="XP_016930762.2">
    <property type="nucleotide sequence ID" value="XM_017075273.3"/>
</dbReference>
<gene>
    <name evidence="4" type="primary">LOC108010410</name>
</gene>
<evidence type="ECO:0000256" key="1">
    <source>
        <dbReference type="SAM" id="Coils"/>
    </source>
</evidence>
<feature type="coiled-coil region" evidence="1">
    <location>
        <begin position="70"/>
        <end position="104"/>
    </location>
</feature>
<feature type="chain" id="PRO_5046058498" evidence="2">
    <location>
        <begin position="18"/>
        <end position="160"/>
    </location>
</feature>
<keyword evidence="3" id="KW-1185">Reference proteome</keyword>
<evidence type="ECO:0000313" key="3">
    <source>
        <dbReference type="Proteomes" id="UP001652628"/>
    </source>
</evidence>
<dbReference type="Proteomes" id="UP001652628">
    <property type="component" value="Chromosome 2L"/>
</dbReference>
<sequence>MKIIPILILANLGYALSEDYLERENRQRLQDVVNKYRHLSHGNAEFSRWIEKLFHAIEKPVFGTGTVIWRIQLLAEFNQYDKRRQELEDRINNRLARVKKLINLKMGGQECVKFYKLQKTELKNALGLSNSMKDIKFAKNSGSCPKNLHDTNDDEDDYYL</sequence>
<feature type="signal peptide" evidence="2">
    <location>
        <begin position="1"/>
        <end position="17"/>
    </location>
</feature>
<dbReference type="AlphaFoldDB" id="A0AB39Z9V8"/>
<evidence type="ECO:0000256" key="2">
    <source>
        <dbReference type="SAM" id="SignalP"/>
    </source>
</evidence>
<accession>A0AB39Z9V8</accession>
<proteinExistence type="predicted"/>
<organism evidence="3 4">
    <name type="scientific">Drosophila suzukii</name>
    <name type="common">Spotted-wing drosophila fruit fly</name>
    <dbReference type="NCBI Taxonomy" id="28584"/>
    <lineage>
        <taxon>Eukaryota</taxon>
        <taxon>Metazoa</taxon>
        <taxon>Ecdysozoa</taxon>
        <taxon>Arthropoda</taxon>
        <taxon>Hexapoda</taxon>
        <taxon>Insecta</taxon>
        <taxon>Pterygota</taxon>
        <taxon>Neoptera</taxon>
        <taxon>Endopterygota</taxon>
        <taxon>Diptera</taxon>
        <taxon>Brachycera</taxon>
        <taxon>Muscomorpha</taxon>
        <taxon>Ephydroidea</taxon>
        <taxon>Drosophilidae</taxon>
        <taxon>Drosophila</taxon>
        <taxon>Sophophora</taxon>
    </lineage>
</organism>
<dbReference type="GeneID" id="108010410"/>
<evidence type="ECO:0000313" key="4">
    <source>
        <dbReference type="RefSeq" id="XP_016930762.2"/>
    </source>
</evidence>
<keyword evidence="2" id="KW-0732">Signal</keyword>
<keyword evidence="1" id="KW-0175">Coiled coil</keyword>
<reference evidence="4" key="1">
    <citation type="submission" date="2025-08" db="UniProtKB">
        <authorList>
            <consortium name="RefSeq"/>
        </authorList>
    </citation>
    <scope>IDENTIFICATION</scope>
</reference>
<protein>
    <submittedName>
        <fullName evidence="4">Uncharacterized protein</fullName>
    </submittedName>
</protein>